<dbReference type="STRING" id="1666912.Ga0058931_1007"/>
<comment type="caution">
    <text evidence="4">The sequence shown here is derived from an EMBL/GenBank/DDBJ whole genome shotgun (WGS) entry which is preliminary data.</text>
</comment>
<dbReference type="InterPro" id="IPR029063">
    <property type="entry name" value="SAM-dependent_MTases_sf"/>
</dbReference>
<evidence type="ECO:0000313" key="3">
    <source>
        <dbReference type="EMBL" id="CUX80299.1"/>
    </source>
</evidence>
<dbReference type="PANTHER" id="PTHR12049">
    <property type="entry name" value="PROTEIN ARGININE METHYLTRANSFERASE NDUFAF7, MITOCHONDRIAL"/>
    <property type="match status" value="1"/>
</dbReference>
<name>A0A0P8AEF0_9RHOB</name>
<keyword evidence="6" id="KW-1185">Reference proteome</keyword>
<evidence type="ECO:0000313" key="4">
    <source>
        <dbReference type="EMBL" id="KPP92629.1"/>
    </source>
</evidence>
<dbReference type="InterPro" id="IPR003788">
    <property type="entry name" value="NDUFAF7"/>
</dbReference>
<dbReference type="GO" id="GO:0032259">
    <property type="term" value="P:methylation"/>
    <property type="evidence" value="ECO:0007669"/>
    <property type="project" value="UniProtKB-KW"/>
</dbReference>
<organism evidence="4 5">
    <name type="scientific">Roseibaca calidilacus</name>
    <dbReference type="NCBI Taxonomy" id="1666912"/>
    <lineage>
        <taxon>Bacteria</taxon>
        <taxon>Pseudomonadati</taxon>
        <taxon>Pseudomonadota</taxon>
        <taxon>Alphaproteobacteria</taxon>
        <taxon>Rhodobacterales</taxon>
        <taxon>Paracoccaceae</taxon>
        <taxon>Roseinatronobacter</taxon>
    </lineage>
</organism>
<dbReference type="Gene3D" id="3.40.50.12710">
    <property type="match status" value="1"/>
</dbReference>
<dbReference type="Pfam" id="PF02636">
    <property type="entry name" value="Methyltransf_28"/>
    <property type="match status" value="1"/>
</dbReference>
<dbReference type="RefSeq" id="WP_072245368.1">
    <property type="nucleotide sequence ID" value="NZ_FBYC01000004.1"/>
</dbReference>
<proteinExistence type="predicted"/>
<dbReference type="AlphaFoldDB" id="A0A0P8AEF0"/>
<dbReference type="OrthoDB" id="9794208at2"/>
<keyword evidence="2" id="KW-0808">Transferase</keyword>
<evidence type="ECO:0000256" key="2">
    <source>
        <dbReference type="ARBA" id="ARBA00022679"/>
    </source>
</evidence>
<dbReference type="PANTHER" id="PTHR12049:SF7">
    <property type="entry name" value="PROTEIN ARGININE METHYLTRANSFERASE NDUFAF7, MITOCHONDRIAL"/>
    <property type="match status" value="1"/>
</dbReference>
<gene>
    <name evidence="3" type="ORF">Ga0058931_1007</name>
    <name evidence="4" type="ORF">HLUCCA05_09550</name>
</gene>
<dbReference type="GO" id="GO:0035243">
    <property type="term" value="F:protein-arginine omega-N symmetric methyltransferase activity"/>
    <property type="evidence" value="ECO:0007669"/>
    <property type="project" value="TreeGrafter"/>
</dbReference>
<protein>
    <submittedName>
        <fullName evidence="3">SAM-dependent methyltransferase, MidA family</fullName>
    </submittedName>
</protein>
<dbReference type="EMBL" id="FBYC01000004">
    <property type="protein sequence ID" value="CUX80299.1"/>
    <property type="molecule type" value="Genomic_DNA"/>
</dbReference>
<dbReference type="PATRIC" id="fig|1666912.4.peg.2091"/>
<reference evidence="4 5" key="1">
    <citation type="submission" date="2015-09" db="EMBL/GenBank/DDBJ databases">
        <title>Identification and resolution of microdiversity through metagenomic sequencing of parallel consortia.</title>
        <authorList>
            <person name="Nelson W.C."/>
            <person name="Romine M.F."/>
            <person name="Lindemann S.R."/>
        </authorList>
    </citation>
    <scope>NUCLEOTIDE SEQUENCE [LARGE SCALE GENOMIC DNA]</scope>
    <source>
        <strain evidence="4">HL-91</strain>
    </source>
</reference>
<reference evidence="3 6" key="2">
    <citation type="submission" date="2016-01" db="EMBL/GenBank/DDBJ databases">
        <authorList>
            <person name="Varghese N."/>
        </authorList>
    </citation>
    <scope>NUCLEOTIDE SEQUENCE [LARGE SCALE GENOMIC DNA]</scope>
    <source>
        <strain evidence="3 6">HL-91</strain>
    </source>
</reference>
<evidence type="ECO:0000256" key="1">
    <source>
        <dbReference type="ARBA" id="ARBA00022603"/>
    </source>
</evidence>
<keyword evidence="1 3" id="KW-0489">Methyltransferase</keyword>
<evidence type="ECO:0000313" key="5">
    <source>
        <dbReference type="Proteomes" id="UP000050413"/>
    </source>
</evidence>
<dbReference type="Proteomes" id="UP000182045">
    <property type="component" value="Unassembled WGS sequence"/>
</dbReference>
<accession>A0A0P8AEF0</accession>
<dbReference type="InterPro" id="IPR038375">
    <property type="entry name" value="NDUFAF7_sf"/>
</dbReference>
<dbReference type="SUPFAM" id="SSF53335">
    <property type="entry name" value="S-adenosyl-L-methionine-dependent methyltransferases"/>
    <property type="match status" value="1"/>
</dbReference>
<sequence length="354" mass="37576">MTALAKILRRQIAAQGPITVAEYMAQCLLHPRHGYYITRDPLGQAGDFTTAPEISQMFGELLGLLIAQVWMDQGAPSPFTLAELGPGRGTLMADILRATARVPGFQAGAQVHLVEASPVLRTAQARRVPGAVWHDTADSLPDDRPLFVFANEFFDALPIRQFLRHPKGWAERVVGLEGDKLVFGLTPPAPLAALDDLLDQTPEGAMVETCAPALPVIDAISTRIAAQGGFALIVDYGDWGSTGDTLQAIWQQQKDAPLGHPGEADLTAHVDFRALAKASALAATPLTPQGALLARLGIAPRAEALARGLSGPALESHLAAYRRLTDAGEMGQLFKALGLYPPGAQQPPGFGQVT</sequence>
<dbReference type="EMBL" id="LJSG01000011">
    <property type="protein sequence ID" value="KPP92629.1"/>
    <property type="molecule type" value="Genomic_DNA"/>
</dbReference>
<evidence type="ECO:0000313" key="6">
    <source>
        <dbReference type="Proteomes" id="UP000182045"/>
    </source>
</evidence>
<dbReference type="Proteomes" id="UP000050413">
    <property type="component" value="Unassembled WGS sequence"/>
</dbReference>